<keyword evidence="2" id="KW-0808">Transferase</keyword>
<dbReference type="GO" id="GO:0005737">
    <property type="term" value="C:cytoplasm"/>
    <property type="evidence" value="ECO:0007669"/>
    <property type="project" value="TreeGrafter"/>
</dbReference>
<dbReference type="KEGG" id="pdh:B9T62_36960"/>
<sequence length="190" mass="22147">MNAEYKFDEFPRFELERVILRRAEETDSEDLYKLYSDEDVVRYMPFSPFASIQEAKDEMGWYTRIFAERSGMRWMIEDKQSGRVIGTCGFLENEKDHNRAEIGYDLATGFWGRGIMAEVINRVLEFGFAALKLNRIEAKVEPDNLASARLLDKLGFVKEGVLRQHEFEKGRYVDIAVYSILSREYSPAGR</sequence>
<dbReference type="RefSeq" id="WP_087919793.1">
    <property type="nucleotide sequence ID" value="NZ_CP021780.1"/>
</dbReference>
<keyword evidence="3" id="KW-1185">Reference proteome</keyword>
<evidence type="ECO:0000313" key="3">
    <source>
        <dbReference type="Proteomes" id="UP000249890"/>
    </source>
</evidence>
<dbReference type="GO" id="GO:0008999">
    <property type="term" value="F:protein-N-terminal-alanine acetyltransferase activity"/>
    <property type="evidence" value="ECO:0007669"/>
    <property type="project" value="TreeGrafter"/>
</dbReference>
<dbReference type="PROSITE" id="PS51186">
    <property type="entry name" value="GNAT"/>
    <property type="match status" value="1"/>
</dbReference>
<accession>A0A2Z2KPZ8</accession>
<dbReference type="Proteomes" id="UP000249890">
    <property type="component" value="Chromosome"/>
</dbReference>
<dbReference type="InterPro" id="IPR051908">
    <property type="entry name" value="Ribosomal_N-acetyltransferase"/>
</dbReference>
<dbReference type="Gene3D" id="3.40.630.30">
    <property type="match status" value="1"/>
</dbReference>
<dbReference type="EMBL" id="CP021780">
    <property type="protein sequence ID" value="ASA25833.1"/>
    <property type="molecule type" value="Genomic_DNA"/>
</dbReference>
<name>A0A2Z2KPZ8_9BACL</name>
<dbReference type="AlphaFoldDB" id="A0A2Z2KPZ8"/>
<dbReference type="GO" id="GO:1990189">
    <property type="term" value="F:protein N-terminal-serine acetyltransferase activity"/>
    <property type="evidence" value="ECO:0007669"/>
    <property type="project" value="TreeGrafter"/>
</dbReference>
<dbReference type="InterPro" id="IPR000182">
    <property type="entry name" value="GNAT_dom"/>
</dbReference>
<organism evidence="2 3">
    <name type="scientific">Paenibacillus donghaensis</name>
    <dbReference type="NCBI Taxonomy" id="414771"/>
    <lineage>
        <taxon>Bacteria</taxon>
        <taxon>Bacillati</taxon>
        <taxon>Bacillota</taxon>
        <taxon>Bacilli</taxon>
        <taxon>Bacillales</taxon>
        <taxon>Paenibacillaceae</taxon>
        <taxon>Paenibacillus</taxon>
    </lineage>
</organism>
<dbReference type="PANTHER" id="PTHR43441:SF11">
    <property type="entry name" value="RIBOSOMAL-PROTEIN-SERINE ACETYLTRANSFERASE"/>
    <property type="match status" value="1"/>
</dbReference>
<reference evidence="2 3" key="1">
    <citation type="submission" date="2017-06" db="EMBL/GenBank/DDBJ databases">
        <title>Complete genome sequence of Paenibacillus donghaensis KCTC 13049T isolated from East Sea sediment, South Korea.</title>
        <authorList>
            <person name="Jung B.K."/>
            <person name="Hong S.-J."/>
            <person name="Shin J.-H."/>
        </authorList>
    </citation>
    <scope>NUCLEOTIDE SEQUENCE [LARGE SCALE GENOMIC DNA]</scope>
    <source>
        <strain evidence="2 3">KCTC 13049</strain>
    </source>
</reference>
<dbReference type="OrthoDB" id="9785602at2"/>
<protein>
    <submittedName>
        <fullName evidence="2">N-acetyltransferase</fullName>
    </submittedName>
</protein>
<dbReference type="SUPFAM" id="SSF55729">
    <property type="entry name" value="Acyl-CoA N-acyltransferases (Nat)"/>
    <property type="match status" value="1"/>
</dbReference>
<evidence type="ECO:0000259" key="1">
    <source>
        <dbReference type="PROSITE" id="PS51186"/>
    </source>
</evidence>
<dbReference type="Pfam" id="PF13302">
    <property type="entry name" value="Acetyltransf_3"/>
    <property type="match status" value="1"/>
</dbReference>
<proteinExistence type="predicted"/>
<dbReference type="PANTHER" id="PTHR43441">
    <property type="entry name" value="RIBOSOMAL-PROTEIN-SERINE ACETYLTRANSFERASE"/>
    <property type="match status" value="1"/>
</dbReference>
<evidence type="ECO:0000313" key="2">
    <source>
        <dbReference type="EMBL" id="ASA25833.1"/>
    </source>
</evidence>
<feature type="domain" description="N-acetyltransferase" evidence="1">
    <location>
        <begin position="18"/>
        <end position="184"/>
    </location>
</feature>
<dbReference type="InterPro" id="IPR016181">
    <property type="entry name" value="Acyl_CoA_acyltransferase"/>
</dbReference>
<gene>
    <name evidence="2" type="ORF">B9T62_36960</name>
</gene>